<dbReference type="GO" id="GO:0045292">
    <property type="term" value="P:mRNA cis splicing, via spliceosome"/>
    <property type="evidence" value="ECO:0007669"/>
    <property type="project" value="TreeGrafter"/>
</dbReference>
<evidence type="ECO:0000313" key="9">
    <source>
        <dbReference type="EnsemblMetazoa" id="XP_019762258.1"/>
    </source>
</evidence>
<feature type="compositionally biased region" description="Basic residues" evidence="6">
    <location>
        <begin position="34"/>
        <end position="51"/>
    </location>
</feature>
<dbReference type="InterPro" id="IPR005011">
    <property type="entry name" value="SNU66/SART1"/>
</dbReference>
<reference evidence="10 11" key="1">
    <citation type="journal article" date="2013" name="Genome Biol.">
        <title>Draft genome of the mountain pine beetle, Dendroctonus ponderosae Hopkins, a major forest pest.</title>
        <authorList>
            <person name="Keeling C.I."/>
            <person name="Yuen M.M."/>
            <person name="Liao N.Y."/>
            <person name="Docking T.R."/>
            <person name="Chan S.K."/>
            <person name="Taylor G.A."/>
            <person name="Palmquist D.L."/>
            <person name="Jackman S.D."/>
            <person name="Nguyen A."/>
            <person name="Li M."/>
            <person name="Henderson H."/>
            <person name="Janes J.K."/>
            <person name="Zhao Y."/>
            <person name="Pandoh P."/>
            <person name="Moore R."/>
            <person name="Sperling F.A."/>
            <person name="Huber D.P."/>
            <person name="Birol I."/>
            <person name="Jones S.J."/>
            <person name="Bohlmann J."/>
        </authorList>
    </citation>
    <scope>NUCLEOTIDE SEQUENCE</scope>
</reference>
<dbReference type="InterPro" id="IPR045347">
    <property type="entry name" value="HIND"/>
</dbReference>
<keyword evidence="10" id="KW-1185">Reference proteome</keyword>
<dbReference type="PANTHER" id="PTHR14152">
    <property type="entry name" value="SQUAMOUS CELL CARCINOMA ANTIGEN RECOGNISED BY CYTOTOXIC T LYMPHOCYTES"/>
    <property type="match status" value="1"/>
</dbReference>
<dbReference type="Proteomes" id="UP000030742">
    <property type="component" value="Unassembled WGS sequence"/>
</dbReference>
<dbReference type="EMBL" id="KB632100">
    <property type="protein sequence ID" value="ERL88857.1"/>
    <property type="molecule type" value="Genomic_DNA"/>
</dbReference>
<reference evidence="9" key="2">
    <citation type="submission" date="2024-08" db="UniProtKB">
        <authorList>
            <consortium name="EnsemblMetazoa"/>
        </authorList>
    </citation>
    <scope>IDENTIFICATION</scope>
</reference>
<evidence type="ECO:0000256" key="4">
    <source>
        <dbReference type="ARBA" id="ARBA00023187"/>
    </source>
</evidence>
<dbReference type="STRING" id="77166.N6T6I0"/>
<sequence length="739" mass="84522">MGSSSKSRYKEKESSSRPKRRHSPTPATEDASREKRHKHRHRHHKDKKRERTRQTVEDEDLVEIISSDESPQETKMESSSQGAGSLSIEETNKLRAKLGMKPLDVGTSEASTSASKNSGKKKDDLGEFYHKPAENWAEKAEREKLRTKLAEHKEKRQLHNRLSKVKTLGDSDSEEDVGNWVDKNRKIEKAKLEAQKRANMLEELDAQFGIGDVIEQDRKEKRSQQYTAKDLKGLRVDHDIDTFAEEKQVILTLKDSGVLDEKDDVLVNVNMIDNEKYKKNIENKKKKILYNAYEDQEYDELGNPKEKSLLSKYDEEIDGAKRDGFQIGVDKFVQQKQKAVVQSVKEKLAKKRLESIADKNLVLASEYYNEEEMAKFNKPKRKTRRIRSKGKLTANDLLPIQKIEQSGSKKNKLELNTNEPDLNIDDVPDIEVLTNFKLEDDKDDMLEKALHKARRIKQRDNVIADILKNEVKEENQDENGDGGNIILNSTAEFCRTLGDIPTYGKAGNRDEDEDLVDFEKEDMNDEKSDDDDCRIIEPSGWNSVDPVHGGVDLTKIVPQEVQILDEEPDVSTGVGAALKLAMSKGYLDKEQNNRPSNSRFAHLQAQHYSIEDKSYGEEGNERAGRGRERYSGPIQDFREKDGFKPNVKLEYIDDDGHILNSKEAFRYLSHKFHGKGPGKNKVEKRIKKGVQEQLMKKMSSTDTPLGTLNMLQAKQKETQSPFVVLSGNKQQQQISKSRR</sequence>
<feature type="region of interest" description="Disordered" evidence="6">
    <location>
        <begin position="1"/>
        <end position="126"/>
    </location>
</feature>
<feature type="non-terminal residue" evidence="7">
    <location>
        <position position="1"/>
    </location>
</feature>
<comment type="subcellular location">
    <subcellularLocation>
        <location evidence="1">Nucleus</location>
    </subcellularLocation>
</comment>
<dbReference type="OMA" id="KRRDYTG"/>
<dbReference type="EMBL" id="KB740997">
    <property type="protein sequence ID" value="ENN75834.1"/>
    <property type="molecule type" value="Genomic_DNA"/>
</dbReference>
<evidence type="ECO:0000256" key="5">
    <source>
        <dbReference type="ARBA" id="ARBA00023242"/>
    </source>
</evidence>
<evidence type="ECO:0000313" key="11">
    <source>
        <dbReference type="Proteomes" id="UP000030742"/>
    </source>
</evidence>
<evidence type="ECO:0000313" key="8">
    <source>
        <dbReference type="EMBL" id="ERL88857.1"/>
    </source>
</evidence>
<organism evidence="7">
    <name type="scientific">Dendroctonus ponderosae</name>
    <name type="common">Mountain pine beetle</name>
    <dbReference type="NCBI Taxonomy" id="77166"/>
    <lineage>
        <taxon>Eukaryota</taxon>
        <taxon>Metazoa</taxon>
        <taxon>Ecdysozoa</taxon>
        <taxon>Arthropoda</taxon>
        <taxon>Hexapoda</taxon>
        <taxon>Insecta</taxon>
        <taxon>Pterygota</taxon>
        <taxon>Neoptera</taxon>
        <taxon>Endopterygota</taxon>
        <taxon>Coleoptera</taxon>
        <taxon>Polyphaga</taxon>
        <taxon>Cucujiformia</taxon>
        <taxon>Curculionidae</taxon>
        <taxon>Scolytinae</taxon>
        <taxon>Dendroctonus</taxon>
    </lineage>
</organism>
<feature type="compositionally biased region" description="Basic residues" evidence="6">
    <location>
        <begin position="155"/>
        <end position="164"/>
    </location>
</feature>
<feature type="region of interest" description="Disordered" evidence="6">
    <location>
        <begin position="608"/>
        <end position="639"/>
    </location>
</feature>
<gene>
    <name evidence="9" type="primary">109539100</name>
    <name evidence="8" type="ORF">D910_06239</name>
    <name evidence="7" type="ORF">YQE_07564</name>
</gene>
<accession>N6T6I0</accession>
<feature type="compositionally biased region" description="Basic and acidic residues" evidence="6">
    <location>
        <begin position="609"/>
        <end position="639"/>
    </location>
</feature>
<name>N6T6I0_DENPD</name>
<evidence type="ECO:0000256" key="2">
    <source>
        <dbReference type="ARBA" id="ARBA00006076"/>
    </source>
</evidence>
<protein>
    <recommendedName>
        <fullName evidence="12">U4/U6.U5 tri-snRNP-associated protein 1</fullName>
    </recommendedName>
</protein>
<keyword evidence="4" id="KW-0508">mRNA splicing</keyword>
<evidence type="ECO:0000256" key="3">
    <source>
        <dbReference type="ARBA" id="ARBA00022664"/>
    </source>
</evidence>
<evidence type="ECO:0000256" key="1">
    <source>
        <dbReference type="ARBA" id="ARBA00004123"/>
    </source>
</evidence>
<evidence type="ECO:0000256" key="6">
    <source>
        <dbReference type="SAM" id="MobiDB-lite"/>
    </source>
</evidence>
<keyword evidence="5" id="KW-0539">Nucleus</keyword>
<dbReference type="EnsemblMetazoa" id="XM_019906699.1">
    <property type="protein sequence ID" value="XP_019762258.1"/>
    <property type="gene ID" value="LOC109539100"/>
</dbReference>
<dbReference type="GO" id="GO:0046540">
    <property type="term" value="C:U4/U6 x U5 tri-snRNP complex"/>
    <property type="evidence" value="ECO:0007669"/>
    <property type="project" value="InterPro"/>
</dbReference>
<keyword evidence="3" id="KW-0507">mRNA processing</keyword>
<proteinExistence type="inferred from homology"/>
<dbReference type="Pfam" id="PF19252">
    <property type="entry name" value="HIND"/>
    <property type="match status" value="1"/>
</dbReference>
<dbReference type="OrthoDB" id="5583at2759"/>
<feature type="compositionally biased region" description="Polar residues" evidence="6">
    <location>
        <begin position="108"/>
        <end position="117"/>
    </location>
</feature>
<evidence type="ECO:0000313" key="7">
    <source>
        <dbReference type="EMBL" id="ENN75834.1"/>
    </source>
</evidence>
<feature type="compositionally biased region" description="Polar residues" evidence="6">
    <location>
        <begin position="727"/>
        <end position="739"/>
    </location>
</feature>
<dbReference type="PANTHER" id="PTHR14152:SF5">
    <property type="entry name" value="U4_U6.U5 TRI-SNRNP-ASSOCIATED PROTEIN 1"/>
    <property type="match status" value="1"/>
</dbReference>
<evidence type="ECO:0000313" key="10">
    <source>
        <dbReference type="Proteomes" id="UP000019118"/>
    </source>
</evidence>
<comment type="similarity">
    <text evidence="2">Belongs to the SNU66/SART1 family.</text>
</comment>
<feature type="region of interest" description="Disordered" evidence="6">
    <location>
        <begin position="718"/>
        <end position="739"/>
    </location>
</feature>
<dbReference type="Proteomes" id="UP000019118">
    <property type="component" value="Unassembled WGS sequence"/>
</dbReference>
<dbReference type="Pfam" id="PF03343">
    <property type="entry name" value="SART-1"/>
    <property type="match status" value="1"/>
</dbReference>
<dbReference type="GO" id="GO:0000481">
    <property type="term" value="P:maturation of 5S rRNA"/>
    <property type="evidence" value="ECO:0007669"/>
    <property type="project" value="TreeGrafter"/>
</dbReference>
<feature type="region of interest" description="Disordered" evidence="6">
    <location>
        <begin position="149"/>
        <end position="177"/>
    </location>
</feature>
<dbReference type="HOGENOM" id="CLU_009379_3_0_1"/>
<dbReference type="AlphaFoldDB" id="N6T6I0"/>
<evidence type="ECO:0008006" key="12">
    <source>
        <dbReference type="Google" id="ProtNLM"/>
    </source>
</evidence>